<evidence type="ECO:0000256" key="4">
    <source>
        <dbReference type="ARBA" id="ARBA00022801"/>
    </source>
</evidence>
<dbReference type="InterPro" id="IPR039121">
    <property type="entry name" value="NUDT19"/>
</dbReference>
<keyword evidence="4 8" id="KW-0378">Hydrolase</keyword>
<dbReference type="AlphaFoldDB" id="A0A6N8ISV0"/>
<dbReference type="CDD" id="cd18870">
    <property type="entry name" value="NUDIX_AcylCoAdiphos_Nudt19"/>
    <property type="match status" value="1"/>
</dbReference>
<dbReference type="GO" id="GO:0016818">
    <property type="term" value="F:hydrolase activity, acting on acid anhydrides, in phosphorus-containing anhydrides"/>
    <property type="evidence" value="ECO:0007669"/>
    <property type="project" value="InterPro"/>
</dbReference>
<dbReference type="GO" id="GO:0046872">
    <property type="term" value="F:metal ion binding"/>
    <property type="evidence" value="ECO:0007669"/>
    <property type="project" value="UniProtKB-KW"/>
</dbReference>
<evidence type="ECO:0000259" key="7">
    <source>
        <dbReference type="PROSITE" id="PS51462"/>
    </source>
</evidence>
<dbReference type="EMBL" id="WSEL01000003">
    <property type="protein sequence ID" value="MVQ29907.1"/>
    <property type="molecule type" value="Genomic_DNA"/>
</dbReference>
<evidence type="ECO:0000313" key="8">
    <source>
        <dbReference type="EMBL" id="MVQ29907.1"/>
    </source>
</evidence>
<dbReference type="SUPFAM" id="SSF55811">
    <property type="entry name" value="Nudix"/>
    <property type="match status" value="1"/>
</dbReference>
<dbReference type="InterPro" id="IPR015797">
    <property type="entry name" value="NUDIX_hydrolase-like_dom_sf"/>
</dbReference>
<dbReference type="PROSITE" id="PS51462">
    <property type="entry name" value="NUDIX"/>
    <property type="match status" value="1"/>
</dbReference>
<dbReference type="Proteomes" id="UP000469385">
    <property type="component" value="Unassembled WGS sequence"/>
</dbReference>
<evidence type="ECO:0000256" key="5">
    <source>
        <dbReference type="ARBA" id="ARBA00022842"/>
    </source>
</evidence>
<proteinExistence type="predicted"/>
<evidence type="ECO:0000256" key="6">
    <source>
        <dbReference type="ARBA" id="ARBA00023211"/>
    </source>
</evidence>
<protein>
    <submittedName>
        <fullName evidence="8">NUDIX hydrolase</fullName>
    </submittedName>
</protein>
<comment type="cofactor">
    <cofactor evidence="2">
        <name>Mg(2+)</name>
        <dbReference type="ChEBI" id="CHEBI:18420"/>
    </cofactor>
</comment>
<evidence type="ECO:0000256" key="1">
    <source>
        <dbReference type="ARBA" id="ARBA00001936"/>
    </source>
</evidence>
<keyword evidence="6" id="KW-0464">Manganese</keyword>
<gene>
    <name evidence="8" type="ORF">GON04_10630</name>
</gene>
<comment type="caution">
    <text evidence="8">The sequence shown here is derived from an EMBL/GenBank/DDBJ whole genome shotgun (WGS) entry which is preliminary data.</text>
</comment>
<dbReference type="RefSeq" id="WP_157397859.1">
    <property type="nucleotide sequence ID" value="NZ_WSEL01000003.1"/>
</dbReference>
<comment type="cofactor">
    <cofactor evidence="1">
        <name>Mn(2+)</name>
        <dbReference type="ChEBI" id="CHEBI:29035"/>
    </cofactor>
</comment>
<evidence type="ECO:0000256" key="3">
    <source>
        <dbReference type="ARBA" id="ARBA00022723"/>
    </source>
</evidence>
<reference evidence="8 9" key="1">
    <citation type="submission" date="2019-12" db="EMBL/GenBank/DDBJ databases">
        <authorList>
            <person name="Huq M.A."/>
        </authorList>
    </citation>
    <scope>NUCLEOTIDE SEQUENCE [LARGE SCALE GENOMIC DNA]</scope>
    <source>
        <strain evidence="8 9">MAH-25</strain>
    </source>
</reference>
<keyword evidence="9" id="KW-1185">Reference proteome</keyword>
<sequence>MEVREPRPAATVVVVRDAQLPRAGIEVLLLRRAESTDQNGGAWVFPGGLLDPGDREPAPHASALTDGDASARLRLEQGGLAYYLAAIRECFEEAGILFAVNAAGQDASLEAESGWPAASWRHDLKQGKTSLSDLCRQFSLRLVPERLHYIAHWVTPLGRPKRFDTRFFVTRAPGDQAAAHDTIETVDHVWITPAEALLPSNQRRLMVPTRAVLETIGQFGDCAALERWAGAVREVPVTQPRLALAATGLESIRPDHPAYEEVGKLDPQGRCDAWCELRPDTPVRISEQVERSVGADGRNVYRLGSDASGWEELPPAAIRWVADDRVLIAADAAAVPPELRGQAGWLAPSHGFLQRLDQPPGGR</sequence>
<dbReference type="Gene3D" id="3.90.79.10">
    <property type="entry name" value="Nucleoside Triphosphate Pyrophosphohydrolase"/>
    <property type="match status" value="1"/>
</dbReference>
<name>A0A6N8ISV0_9BURK</name>
<accession>A0A6N8ISV0</accession>
<dbReference type="PANTHER" id="PTHR12318:SF0">
    <property type="entry name" value="ACYL-COENZYME A DIPHOSPHATASE NUDT19"/>
    <property type="match status" value="1"/>
</dbReference>
<keyword evidence="3" id="KW-0479">Metal-binding</keyword>
<feature type="domain" description="Nudix hydrolase" evidence="7">
    <location>
        <begin position="5"/>
        <end position="214"/>
    </location>
</feature>
<evidence type="ECO:0000256" key="2">
    <source>
        <dbReference type="ARBA" id="ARBA00001946"/>
    </source>
</evidence>
<evidence type="ECO:0000313" key="9">
    <source>
        <dbReference type="Proteomes" id="UP000469385"/>
    </source>
</evidence>
<keyword evidence="5" id="KW-0460">Magnesium</keyword>
<organism evidence="8 9">
    <name type="scientific">Ramlibacter pinisoli</name>
    <dbReference type="NCBI Taxonomy" id="2682844"/>
    <lineage>
        <taxon>Bacteria</taxon>
        <taxon>Pseudomonadati</taxon>
        <taxon>Pseudomonadota</taxon>
        <taxon>Betaproteobacteria</taxon>
        <taxon>Burkholderiales</taxon>
        <taxon>Comamonadaceae</taxon>
        <taxon>Ramlibacter</taxon>
    </lineage>
</organism>
<dbReference type="PANTHER" id="PTHR12318">
    <property type="entry name" value="TESTOSTERONE-REGULATED PROTEIN RP2"/>
    <property type="match status" value="1"/>
</dbReference>
<dbReference type="InterPro" id="IPR000086">
    <property type="entry name" value="NUDIX_hydrolase_dom"/>
</dbReference>